<evidence type="ECO:0000256" key="3">
    <source>
        <dbReference type="ARBA" id="ARBA00022989"/>
    </source>
</evidence>
<gene>
    <name evidence="6" type="ORF">HMPREF3206_00955</name>
</gene>
<name>A0A133NE08_9FUSO</name>
<evidence type="ECO:0000313" key="7">
    <source>
        <dbReference type="Proteomes" id="UP000070617"/>
    </source>
</evidence>
<dbReference type="STRING" id="134605.HMPREF3206_00955"/>
<dbReference type="AlphaFoldDB" id="A0A133NE08"/>
<evidence type="ECO:0000313" key="6">
    <source>
        <dbReference type="EMBL" id="KXA14532.1"/>
    </source>
</evidence>
<keyword evidence="2 5" id="KW-0812">Transmembrane</keyword>
<keyword evidence="4 5" id="KW-0472">Membrane</keyword>
<dbReference type="RefSeq" id="WP_005963555.1">
    <property type="nucleotide sequence ID" value="NZ_KQ956534.1"/>
</dbReference>
<dbReference type="Pfam" id="PF05105">
    <property type="entry name" value="Phage_holin_4_1"/>
    <property type="match status" value="1"/>
</dbReference>
<organism evidence="6 7">
    <name type="scientific">Fusobacterium equinum</name>
    <dbReference type="NCBI Taxonomy" id="134605"/>
    <lineage>
        <taxon>Bacteria</taxon>
        <taxon>Fusobacteriati</taxon>
        <taxon>Fusobacteriota</taxon>
        <taxon>Fusobacteriia</taxon>
        <taxon>Fusobacteriales</taxon>
        <taxon>Fusobacteriaceae</taxon>
        <taxon>Fusobacterium</taxon>
    </lineage>
</organism>
<proteinExistence type="predicted"/>
<protein>
    <submittedName>
        <fullName evidence="6">Toxin secretion/phage lysis holin</fullName>
    </submittedName>
</protein>
<reference evidence="7" key="1">
    <citation type="submission" date="2016-01" db="EMBL/GenBank/DDBJ databases">
        <authorList>
            <person name="Mitreva M."/>
            <person name="Pepin K.H."/>
            <person name="Mihindukulasuriya K.A."/>
            <person name="Fulton R."/>
            <person name="Fronick C."/>
            <person name="O'Laughlin M."/>
            <person name="Miner T."/>
            <person name="Herter B."/>
            <person name="Rosa B.A."/>
            <person name="Cordes M."/>
            <person name="Tomlinson C."/>
            <person name="Wollam A."/>
            <person name="Palsikar V.B."/>
            <person name="Mardis E.R."/>
            <person name="Wilson R.K."/>
        </authorList>
    </citation>
    <scope>NUCLEOTIDE SEQUENCE [LARGE SCALE GENOMIC DNA]</scope>
    <source>
        <strain evidence="7">CMW8396</strain>
    </source>
</reference>
<evidence type="ECO:0000256" key="5">
    <source>
        <dbReference type="SAM" id="Phobius"/>
    </source>
</evidence>
<accession>A0A133NE08</accession>
<sequence length="158" mass="17874">MRENLEIIKEVVKEIVVTFLYVIEKLLNGFTWIFGIMIGIIFYMTGGEDAAIKVILWAMVFDYISGIMKAIYVKNLSSKAGFKGIVKKIIILMIISAAAKIDLLLGTGMIKINVRFITICFYVANEIISMLENVQTLGVKVPPFLFEILEQCKNKKLK</sequence>
<evidence type="ECO:0000256" key="2">
    <source>
        <dbReference type="ARBA" id="ARBA00022692"/>
    </source>
</evidence>
<comment type="caution">
    <text evidence="6">The sequence shown here is derived from an EMBL/GenBank/DDBJ whole genome shotgun (WGS) entry which is preliminary data.</text>
</comment>
<dbReference type="GO" id="GO:0016020">
    <property type="term" value="C:membrane"/>
    <property type="evidence" value="ECO:0007669"/>
    <property type="project" value="UniProtKB-SubCell"/>
</dbReference>
<dbReference type="NCBIfam" id="TIGR01593">
    <property type="entry name" value="holin_tox_secr"/>
    <property type="match status" value="1"/>
</dbReference>
<evidence type="ECO:0000256" key="1">
    <source>
        <dbReference type="ARBA" id="ARBA00004141"/>
    </source>
</evidence>
<dbReference type="EMBL" id="LRPX01000041">
    <property type="protein sequence ID" value="KXA14532.1"/>
    <property type="molecule type" value="Genomic_DNA"/>
</dbReference>
<keyword evidence="7" id="KW-1185">Reference proteome</keyword>
<dbReference type="PATRIC" id="fig|134605.3.peg.950"/>
<feature type="transmembrane region" description="Helical" evidence="5">
    <location>
        <begin position="89"/>
        <end position="110"/>
    </location>
</feature>
<feature type="transmembrane region" description="Helical" evidence="5">
    <location>
        <begin position="26"/>
        <end position="44"/>
    </location>
</feature>
<evidence type="ECO:0000256" key="4">
    <source>
        <dbReference type="ARBA" id="ARBA00023136"/>
    </source>
</evidence>
<keyword evidence="3 5" id="KW-1133">Transmembrane helix</keyword>
<comment type="subcellular location">
    <subcellularLocation>
        <location evidence="1">Membrane</location>
        <topology evidence="1">Multi-pass membrane protein</topology>
    </subcellularLocation>
</comment>
<dbReference type="Proteomes" id="UP000070617">
    <property type="component" value="Unassembled WGS sequence"/>
</dbReference>
<feature type="transmembrane region" description="Helical" evidence="5">
    <location>
        <begin position="50"/>
        <end position="68"/>
    </location>
</feature>
<dbReference type="InterPro" id="IPR006480">
    <property type="entry name" value="Phage_holin_4_1"/>
</dbReference>